<dbReference type="InterPro" id="IPR036280">
    <property type="entry name" value="Multihaem_cyt_sf"/>
</dbReference>
<evidence type="ECO:0000256" key="1">
    <source>
        <dbReference type="ARBA" id="ARBA00022729"/>
    </source>
</evidence>
<dbReference type="Pfam" id="PF22113">
    <property type="entry name" value="Mtrc-MtrF_II-IV_dom"/>
    <property type="match status" value="2"/>
</dbReference>
<dbReference type="Proteomes" id="UP001162891">
    <property type="component" value="Chromosome"/>
</dbReference>
<dbReference type="Gene3D" id="1.10.720.180">
    <property type="match status" value="2"/>
</dbReference>
<dbReference type="PANTHER" id="PTHR35038:SF6">
    <property type="entry name" value="SURFACE LOCALIZED DECAHEME CYTOCHROME C LIPOPROTEIN"/>
    <property type="match status" value="1"/>
</dbReference>
<evidence type="ECO:0000259" key="2">
    <source>
        <dbReference type="Pfam" id="PF22113"/>
    </source>
</evidence>
<organism evidence="3 4">
    <name type="scientific">Anaeromyxobacter oryzae</name>
    <dbReference type="NCBI Taxonomy" id="2918170"/>
    <lineage>
        <taxon>Bacteria</taxon>
        <taxon>Pseudomonadati</taxon>
        <taxon>Myxococcota</taxon>
        <taxon>Myxococcia</taxon>
        <taxon>Myxococcales</taxon>
        <taxon>Cystobacterineae</taxon>
        <taxon>Anaeromyxobacteraceae</taxon>
        <taxon>Anaeromyxobacter</taxon>
    </lineage>
</organism>
<keyword evidence="4" id="KW-1185">Reference proteome</keyword>
<name>A0ABM7X0K4_9BACT</name>
<dbReference type="PROSITE" id="PS51257">
    <property type="entry name" value="PROKAR_LIPOPROTEIN"/>
    <property type="match status" value="1"/>
</dbReference>
<protein>
    <recommendedName>
        <fullName evidence="2">Outer membrane cytochrome MtrC/MtrF-like domain-containing protein</fullName>
    </recommendedName>
</protein>
<evidence type="ECO:0000313" key="4">
    <source>
        <dbReference type="Proteomes" id="UP001162891"/>
    </source>
</evidence>
<keyword evidence="1" id="KW-0732">Signal</keyword>
<evidence type="ECO:0000313" key="3">
    <source>
        <dbReference type="EMBL" id="BDG05238.1"/>
    </source>
</evidence>
<gene>
    <name evidence="3" type="ORF">AMOR_42340</name>
</gene>
<sequence length="973" mass="98987">MRRISLALALVGAVTAAGCSGGAKSSDSGSGKGVQDGTITVTVQNGQALNGAPANPSLAITGGYVTSAPAGIDCGIAPHATCSAQFPAGTTVVLTATAAGTDPAFNLPFQFLGWAGDCQGDGTCSLEGNADKYVLTMFAGQRTGHPNWTDGAVHGPKYADFVNGVPGALACTSCHGASLQGAGLAVSCSACHVWPLPTPPVSLGLNVNVTSAAIDSATKVLTLNFTVKDDQGSSIALPTGGRFALARVDSDATGTLPYAVLTPAAATGNPSTINFPAISTTAAPTTLVQNALGDYTYTSPALNRVDTAKLSSTHTIWIQVSNGSASTLGKAFRAVNQEFNFVPDASGAAGKREIVSVAGCNACHAGFKPEGNVASFHSSGRIAGPFCNICHNQARTTERTNSDPGTAPAGTPIAASSVFIHRIHAAKEMLLKVTTGTQTVGWQYGAPGAAMTQCTVAAPCTCTVTNACAPTVYDGLGEATYPQDLRNCGICHPNTAQGNQWKTRPSRAACGSCHDTVDFTIHNTGGTPAVEADCTNCHSAADVAAAHVPVVAKDPNNILDTPTGGNSRTNAADIAAVGALPPGASRITYDLKSVAAVADANGVLRPTLTFRFLKDGAPVVFNAPGGELMTGFVGSSQAYCAYSVPQDGIAAPVDFNVAGGVSIKAIRNGTGAGSMADGTGADAGYYVVTLTGQRVLPSSAILTCGLGYAYDLPANQPITQIDLAAYPYNTTTKSGGLIVPIANAWKTANGYAPRRAIVSNDKCNACHGFLGVAPNFHVGQRNDGPTCAFCHNTNRVNSGWAVNSKDVIHGIHAARMRTTPFTWEATAGAMFWEVAYPGQLNNCQQCHEAGTYDFTAPASAAALGSLLPSTVATGTISASAGTSPYVTLGVSYGSGFSYAQATGAITPAAGTTLVISPITAACFSCHDSTTAVAHMEQNLGQIYQPRSNGLVTLNETCLDCHGAGKMMPIGDVH</sequence>
<feature type="domain" description="Outer membrane cytochrome MtrC/MtrF-like" evidence="2">
    <location>
        <begin position="352"/>
        <end position="547"/>
    </location>
</feature>
<dbReference type="InterPro" id="IPR054337">
    <property type="entry name" value="Mtrc-MtrF-like_dom_II/IV"/>
</dbReference>
<dbReference type="SUPFAM" id="SSF48695">
    <property type="entry name" value="Multiheme cytochromes"/>
    <property type="match status" value="2"/>
</dbReference>
<dbReference type="InterPro" id="IPR051829">
    <property type="entry name" value="Multiheme_Cytochr_ET"/>
</dbReference>
<reference evidence="4" key="1">
    <citation type="journal article" date="2022" name="Int. J. Syst. Evol. Microbiol.">
        <title>Anaeromyxobacter oryzae sp. nov., Anaeromyxobacter diazotrophicus sp. nov. and Anaeromyxobacter paludicola sp. nov., isolated from paddy soils.</title>
        <authorList>
            <person name="Itoh H."/>
            <person name="Xu Z."/>
            <person name="Mise K."/>
            <person name="Masuda Y."/>
            <person name="Ushijima N."/>
            <person name="Hayakawa C."/>
            <person name="Shiratori Y."/>
            <person name="Senoo K."/>
        </authorList>
    </citation>
    <scope>NUCLEOTIDE SEQUENCE [LARGE SCALE GENOMIC DNA]</scope>
    <source>
        <strain evidence="4">Red232</strain>
    </source>
</reference>
<dbReference type="RefSeq" id="WP_248353845.1">
    <property type="nucleotide sequence ID" value="NZ_AP025591.1"/>
</dbReference>
<accession>A0ABM7X0K4</accession>
<dbReference type="InterPro" id="IPR020014">
    <property type="entry name" value="Decahaem_cyt-c_OmcA/MtrC"/>
</dbReference>
<dbReference type="PANTHER" id="PTHR35038">
    <property type="entry name" value="DISSIMILATORY SULFITE REDUCTASE SIRA"/>
    <property type="match status" value="1"/>
</dbReference>
<dbReference type="EMBL" id="AP025591">
    <property type="protein sequence ID" value="BDG05238.1"/>
    <property type="molecule type" value="Genomic_DNA"/>
</dbReference>
<dbReference type="NCBIfam" id="TIGR03507">
    <property type="entry name" value="decahem_SO1788"/>
    <property type="match status" value="1"/>
</dbReference>
<feature type="domain" description="Outer membrane cytochrome MtrC/MtrF-like" evidence="2">
    <location>
        <begin position="755"/>
        <end position="973"/>
    </location>
</feature>
<proteinExistence type="predicted"/>